<reference evidence="1 2" key="1">
    <citation type="submission" date="2019-08" db="EMBL/GenBank/DDBJ databases">
        <title>The genome of the soybean aphid Biotype 1, its phylome, world population structure and adaptation to the North American continent.</title>
        <authorList>
            <person name="Giordano R."/>
            <person name="Donthu R.K."/>
            <person name="Hernandez A.G."/>
            <person name="Wright C.L."/>
            <person name="Zimin A.V."/>
        </authorList>
    </citation>
    <scope>NUCLEOTIDE SEQUENCE [LARGE SCALE GENOMIC DNA]</scope>
    <source>
        <tissue evidence="1">Whole aphids</tissue>
    </source>
</reference>
<dbReference type="AlphaFoldDB" id="A0A6G0TDC2"/>
<dbReference type="EMBL" id="VYZN01000042">
    <property type="protein sequence ID" value="KAE9530728.1"/>
    <property type="molecule type" value="Genomic_DNA"/>
</dbReference>
<sequence length="213" mass="24194">MTRNLGCPGNRQSVCDCYYVILETTEAIIALGLCTMHSQVGTALLYISTLDVEIHSIYIYYLNTFVVCEYKLKIYCCITSTCIYLKIYNRKCIEILEKSANENYSYMNILVGLETSGVVVPLAEESSSFFSFSLSAFFDFPLTGVAGFAQVESITGLTFPSFHNPITLSNMFATYSDWFWWNNNRLKLNPIRVLLSSNNFNGEILSTCHHFKK</sequence>
<accession>A0A6G0TDC2</accession>
<name>A0A6G0TDC2_APHGL</name>
<evidence type="ECO:0000313" key="1">
    <source>
        <dbReference type="EMBL" id="KAE9530728.1"/>
    </source>
</evidence>
<evidence type="ECO:0000313" key="2">
    <source>
        <dbReference type="Proteomes" id="UP000475862"/>
    </source>
</evidence>
<protein>
    <submittedName>
        <fullName evidence="1">Uncharacterized protein</fullName>
    </submittedName>
</protein>
<keyword evidence="2" id="KW-1185">Reference proteome</keyword>
<organism evidence="1 2">
    <name type="scientific">Aphis glycines</name>
    <name type="common">Soybean aphid</name>
    <dbReference type="NCBI Taxonomy" id="307491"/>
    <lineage>
        <taxon>Eukaryota</taxon>
        <taxon>Metazoa</taxon>
        <taxon>Ecdysozoa</taxon>
        <taxon>Arthropoda</taxon>
        <taxon>Hexapoda</taxon>
        <taxon>Insecta</taxon>
        <taxon>Pterygota</taxon>
        <taxon>Neoptera</taxon>
        <taxon>Paraneoptera</taxon>
        <taxon>Hemiptera</taxon>
        <taxon>Sternorrhyncha</taxon>
        <taxon>Aphidomorpha</taxon>
        <taxon>Aphidoidea</taxon>
        <taxon>Aphididae</taxon>
        <taxon>Aphidini</taxon>
        <taxon>Aphis</taxon>
        <taxon>Aphis</taxon>
    </lineage>
</organism>
<dbReference type="Proteomes" id="UP000475862">
    <property type="component" value="Unassembled WGS sequence"/>
</dbReference>
<proteinExistence type="predicted"/>
<gene>
    <name evidence="1" type="ORF">AGLY_011190</name>
</gene>
<comment type="caution">
    <text evidence="1">The sequence shown here is derived from an EMBL/GenBank/DDBJ whole genome shotgun (WGS) entry which is preliminary data.</text>
</comment>